<keyword evidence="2" id="KW-1185">Reference proteome</keyword>
<dbReference type="EMBL" id="JBIAXI010000049">
    <property type="protein sequence ID" value="MFF4779419.1"/>
    <property type="molecule type" value="Genomic_DNA"/>
</dbReference>
<gene>
    <name evidence="1" type="ORF">ACFY05_42050</name>
</gene>
<reference evidence="1 2" key="1">
    <citation type="submission" date="2024-10" db="EMBL/GenBank/DDBJ databases">
        <title>The Natural Products Discovery Center: Release of the First 8490 Sequenced Strains for Exploring Actinobacteria Biosynthetic Diversity.</title>
        <authorList>
            <person name="Kalkreuter E."/>
            <person name="Kautsar S.A."/>
            <person name="Yang D."/>
            <person name="Bader C.D."/>
            <person name="Teijaro C.N."/>
            <person name="Fluegel L."/>
            <person name="Davis C.M."/>
            <person name="Simpson J.R."/>
            <person name="Lauterbach L."/>
            <person name="Steele A.D."/>
            <person name="Gui C."/>
            <person name="Meng S."/>
            <person name="Li G."/>
            <person name="Viehrig K."/>
            <person name="Ye F."/>
            <person name="Su P."/>
            <person name="Kiefer A.F."/>
            <person name="Nichols A."/>
            <person name="Cepeda A.J."/>
            <person name="Yan W."/>
            <person name="Fan B."/>
            <person name="Jiang Y."/>
            <person name="Adhikari A."/>
            <person name="Zheng C.-J."/>
            <person name="Schuster L."/>
            <person name="Cowan T.M."/>
            <person name="Smanski M.J."/>
            <person name="Chevrette M.G."/>
            <person name="De Carvalho L.P.S."/>
            <person name="Shen B."/>
        </authorList>
    </citation>
    <scope>NUCLEOTIDE SEQUENCE [LARGE SCALE GENOMIC DNA]</scope>
    <source>
        <strain evidence="1 2">NPDC001281</strain>
    </source>
</reference>
<evidence type="ECO:0000313" key="2">
    <source>
        <dbReference type="Proteomes" id="UP001602119"/>
    </source>
</evidence>
<proteinExistence type="predicted"/>
<accession>A0ABW6VJ75</accession>
<dbReference type="RefSeq" id="WP_387348179.1">
    <property type="nucleotide sequence ID" value="NZ_JBIAXI010000049.1"/>
</dbReference>
<comment type="caution">
    <text evidence="1">The sequence shown here is derived from an EMBL/GenBank/DDBJ whole genome shotgun (WGS) entry which is preliminary data.</text>
</comment>
<name>A0ABW6VJ75_MICFU</name>
<dbReference type="Pfam" id="PF05133">
    <property type="entry name" value="SPP1_portal"/>
    <property type="match status" value="1"/>
</dbReference>
<organism evidence="1 2">
    <name type="scientific">Microtetraspora fusca</name>
    <dbReference type="NCBI Taxonomy" id="1997"/>
    <lineage>
        <taxon>Bacteria</taxon>
        <taxon>Bacillati</taxon>
        <taxon>Actinomycetota</taxon>
        <taxon>Actinomycetes</taxon>
        <taxon>Streptosporangiales</taxon>
        <taxon>Streptosporangiaceae</taxon>
        <taxon>Microtetraspora</taxon>
    </lineage>
</organism>
<protein>
    <submittedName>
        <fullName evidence="1">Phage portal protein</fullName>
    </submittedName>
</protein>
<dbReference type="InterPro" id="IPR021145">
    <property type="entry name" value="Portal_protein_SPP1_Gp6-like"/>
</dbReference>
<sequence length="491" mass="53619">MTLPLFNGGVPGLSSGDQELLTQLWRQLAAKWPRHQLRQRYYDRKYVLKDLGIAIPPSLKDLDTVLGWPAKAVDVLARRLNLDGFVIPGMSSDDLGIDTLWAENNFDLEAPQANTSALLHACAFMAVTLGDTAAGEPKVLMTTQSAEHATGLWDARRRRLRAALVIVDVDDMCRVSELVLALPDRIVTITRTDDRWDIREVKHTLGRVPVEPLVYQPRLGRPFGSSRLTRSVLSLADSALRTVVRSEVNAEFFAAPQRYAMGANEEAFQDAKGRPKGQWESIIGRVWAIERDENGDVPTVGQFPQVSMQPHVEQLRMWAQLYAAETSLPVSSLGIIQDNPSSAEAIHAQMAELIIEAEYAATTLGAGYRRAMLTALQLRDNLPSLPPEWLALRAQWKDPATPSKAAAADAVTKQVSAGILPPDSEVTYEQLGYDQTTIARLVEDNRRAAAQQRLTALAAAATAARQNPAVTALAARQDPAVTLEAGGGDSG</sequence>
<dbReference type="Proteomes" id="UP001602119">
    <property type="component" value="Unassembled WGS sequence"/>
</dbReference>
<evidence type="ECO:0000313" key="1">
    <source>
        <dbReference type="EMBL" id="MFF4779419.1"/>
    </source>
</evidence>